<keyword evidence="3" id="KW-1185">Reference proteome</keyword>
<evidence type="ECO:0008006" key="4">
    <source>
        <dbReference type="Google" id="ProtNLM"/>
    </source>
</evidence>
<accession>A0AAV5UI07</accession>
<protein>
    <recommendedName>
        <fullName evidence="4">RING-type domain-containing protein</fullName>
    </recommendedName>
</protein>
<reference evidence="2" key="1">
    <citation type="submission" date="2023-10" db="EMBL/GenBank/DDBJ databases">
        <title>Genome assembly of Pristionchus species.</title>
        <authorList>
            <person name="Yoshida K."/>
            <person name="Sommer R.J."/>
        </authorList>
    </citation>
    <scope>NUCLEOTIDE SEQUENCE</scope>
    <source>
        <strain evidence="2">RS0144</strain>
    </source>
</reference>
<dbReference type="PANTHER" id="PTHR16450">
    <property type="entry name" value="RING FINGER PROTEIN 186"/>
    <property type="match status" value="1"/>
</dbReference>
<dbReference type="Proteomes" id="UP001432027">
    <property type="component" value="Unassembled WGS sequence"/>
</dbReference>
<dbReference type="EMBL" id="BTSX01000006">
    <property type="protein sequence ID" value="GMT05535.1"/>
    <property type="molecule type" value="Genomic_DNA"/>
</dbReference>
<evidence type="ECO:0000256" key="1">
    <source>
        <dbReference type="SAM" id="Coils"/>
    </source>
</evidence>
<organism evidence="2 3">
    <name type="scientific">Pristionchus entomophagus</name>
    <dbReference type="NCBI Taxonomy" id="358040"/>
    <lineage>
        <taxon>Eukaryota</taxon>
        <taxon>Metazoa</taxon>
        <taxon>Ecdysozoa</taxon>
        <taxon>Nematoda</taxon>
        <taxon>Chromadorea</taxon>
        <taxon>Rhabditida</taxon>
        <taxon>Rhabditina</taxon>
        <taxon>Diplogasteromorpha</taxon>
        <taxon>Diplogasteroidea</taxon>
        <taxon>Neodiplogasteridae</taxon>
        <taxon>Pristionchus</taxon>
    </lineage>
</organism>
<comment type="caution">
    <text evidence="2">The sequence shown here is derived from an EMBL/GenBank/DDBJ whole genome shotgun (WGS) entry which is preliminary data.</text>
</comment>
<feature type="coiled-coil region" evidence="1">
    <location>
        <begin position="30"/>
        <end position="57"/>
    </location>
</feature>
<dbReference type="PANTHER" id="PTHR16450:SF1">
    <property type="entry name" value="PROTEIN CBG12045"/>
    <property type="match status" value="1"/>
</dbReference>
<dbReference type="AlphaFoldDB" id="A0AAV5UI07"/>
<name>A0AAV5UI07_9BILA</name>
<evidence type="ECO:0000313" key="2">
    <source>
        <dbReference type="EMBL" id="GMT05535.1"/>
    </source>
</evidence>
<keyword evidence="1" id="KW-0175">Coiled coil</keyword>
<evidence type="ECO:0000313" key="3">
    <source>
        <dbReference type="Proteomes" id="UP001432027"/>
    </source>
</evidence>
<proteinExistence type="predicted"/>
<sequence>MSSLRQSPEGVPMNLIRNRINIPAHRAPREAELQERKERYRRERVEEEYEMDRARTRMDYFPEGTFGHRYHGGQLARHTQQLKEILDRQLRDDMAGFEPIPPPQTRQVDASAAAREERDRYILELELEDYQSPAQEFKRECSVCANENPNRRVVLTACGHAVCRVRGKTHASRIRSAKSVVLSVLQD</sequence>
<gene>
    <name evidence="2" type="ORF">PENTCL1PPCAC_27709</name>
</gene>